<dbReference type="Proteomes" id="UP000323166">
    <property type="component" value="Unassembled WGS sequence"/>
</dbReference>
<dbReference type="Gene3D" id="2.160.10.10">
    <property type="entry name" value="Hexapeptide repeat proteins"/>
    <property type="match status" value="1"/>
</dbReference>
<sequence length="213" mass="22872">MKKLVIIGAGGFAREVAWLVEDINAVNEEWELLGFIDENVANHGKVLNGFPVLGDFDFFYNRRINEPVYTVCAVGNPGSKMNLVKKAVEWGYKFVNLIHPSVMMSRHVEMGVGNIICAGNILTVNISLGSHIIINLNCTIGHDVIMNDYSTLLPGVNVSGNVVLNTGCNIGTNSSIIQGINIGEWSTIGAGAAVVRDIPPRCTAVGVPAKPIK</sequence>
<evidence type="ECO:0000256" key="1">
    <source>
        <dbReference type="ARBA" id="ARBA00022679"/>
    </source>
</evidence>
<dbReference type="AlphaFoldDB" id="A0A5S4ZN16"/>
<comment type="caution">
    <text evidence="6">The sequence shown here is derived from an EMBL/GenBank/DDBJ whole genome shotgun (WGS) entry which is preliminary data.</text>
</comment>
<feature type="binding site" evidence="4">
    <location>
        <position position="75"/>
    </location>
    <ligand>
        <name>substrate</name>
    </ligand>
</feature>
<dbReference type="NCBIfam" id="TIGR03570">
    <property type="entry name" value="NeuD_NnaD"/>
    <property type="match status" value="1"/>
</dbReference>
<dbReference type="Pfam" id="PF17836">
    <property type="entry name" value="PglD_N"/>
    <property type="match status" value="1"/>
</dbReference>
<dbReference type="PANTHER" id="PTHR43300">
    <property type="entry name" value="ACETYLTRANSFERASE"/>
    <property type="match status" value="1"/>
</dbReference>
<dbReference type="EMBL" id="VNHM01000021">
    <property type="protein sequence ID" value="TYO93232.1"/>
    <property type="molecule type" value="Genomic_DNA"/>
</dbReference>
<keyword evidence="1 6" id="KW-0808">Transferase</keyword>
<dbReference type="InterPro" id="IPR018357">
    <property type="entry name" value="Hexapep_transf_CS"/>
</dbReference>
<dbReference type="Gene3D" id="3.40.50.20">
    <property type="match status" value="1"/>
</dbReference>
<gene>
    <name evidence="6" type="ORF">LX24_02761</name>
</gene>
<accession>A0A5S4ZN16</accession>
<evidence type="ECO:0000256" key="4">
    <source>
        <dbReference type="PIRSR" id="PIRSR620019-2"/>
    </source>
</evidence>
<dbReference type="PROSITE" id="PS00101">
    <property type="entry name" value="HEXAPEP_TRANSFERASES"/>
    <property type="match status" value="1"/>
</dbReference>
<feature type="domain" description="PglD N-terminal" evidence="5">
    <location>
        <begin position="3"/>
        <end position="86"/>
    </location>
</feature>
<protein>
    <submittedName>
        <fullName evidence="6">Sugar O-acyltransferase (Sialic acid O-acetyltransferase NeuD family)</fullName>
    </submittedName>
</protein>
<dbReference type="GO" id="GO:0016746">
    <property type="term" value="F:acyltransferase activity"/>
    <property type="evidence" value="ECO:0007669"/>
    <property type="project" value="UniProtKB-KW"/>
</dbReference>
<dbReference type="InterPro" id="IPR011004">
    <property type="entry name" value="Trimer_LpxA-like_sf"/>
</dbReference>
<keyword evidence="2" id="KW-0677">Repeat</keyword>
<dbReference type="InterPro" id="IPR050179">
    <property type="entry name" value="Trans_hexapeptide_repeat"/>
</dbReference>
<dbReference type="InterPro" id="IPR020019">
    <property type="entry name" value="AcTrfase_PglD-like"/>
</dbReference>
<dbReference type="RefSeq" id="WP_166512695.1">
    <property type="nucleotide sequence ID" value="NZ_VNHM01000021.1"/>
</dbReference>
<proteinExistence type="predicted"/>
<reference evidence="6 7" key="1">
    <citation type="submission" date="2019-07" db="EMBL/GenBank/DDBJ databases">
        <title>Genomic Encyclopedia of Type Strains, Phase I: the one thousand microbial genomes (KMG-I) project.</title>
        <authorList>
            <person name="Kyrpides N."/>
        </authorList>
    </citation>
    <scope>NUCLEOTIDE SEQUENCE [LARGE SCALE GENOMIC DNA]</scope>
    <source>
        <strain evidence="6 7">DSM 6562</strain>
    </source>
</reference>
<dbReference type="PANTHER" id="PTHR43300:SF7">
    <property type="entry name" value="UDP-N-ACETYLBACILLOSAMINE N-ACETYLTRANSFERASE"/>
    <property type="match status" value="1"/>
</dbReference>
<evidence type="ECO:0000259" key="5">
    <source>
        <dbReference type="Pfam" id="PF17836"/>
    </source>
</evidence>
<dbReference type="SUPFAM" id="SSF51161">
    <property type="entry name" value="Trimeric LpxA-like enzymes"/>
    <property type="match status" value="1"/>
</dbReference>
<evidence type="ECO:0000313" key="7">
    <source>
        <dbReference type="Proteomes" id="UP000323166"/>
    </source>
</evidence>
<dbReference type="CDD" id="cd03360">
    <property type="entry name" value="LbH_AT_putative"/>
    <property type="match status" value="1"/>
</dbReference>
<feature type="active site" description="Proton acceptor" evidence="3">
    <location>
        <position position="142"/>
    </location>
</feature>
<keyword evidence="7" id="KW-1185">Reference proteome</keyword>
<organism evidence="6 7">
    <name type="scientific">Desulfallas thermosapovorans DSM 6562</name>
    <dbReference type="NCBI Taxonomy" id="1121431"/>
    <lineage>
        <taxon>Bacteria</taxon>
        <taxon>Bacillati</taxon>
        <taxon>Bacillota</taxon>
        <taxon>Clostridia</taxon>
        <taxon>Eubacteriales</taxon>
        <taxon>Desulfallaceae</taxon>
        <taxon>Desulfallas</taxon>
    </lineage>
</organism>
<evidence type="ECO:0000256" key="3">
    <source>
        <dbReference type="PIRSR" id="PIRSR620019-1"/>
    </source>
</evidence>
<evidence type="ECO:0000313" key="6">
    <source>
        <dbReference type="EMBL" id="TYO93232.1"/>
    </source>
</evidence>
<feature type="site" description="Increases basicity of active site His" evidence="3">
    <location>
        <position position="143"/>
    </location>
</feature>
<keyword evidence="6" id="KW-0012">Acyltransferase</keyword>
<dbReference type="InterPro" id="IPR041561">
    <property type="entry name" value="PglD_N"/>
</dbReference>
<evidence type="ECO:0000256" key="2">
    <source>
        <dbReference type="ARBA" id="ARBA00022737"/>
    </source>
</evidence>
<name>A0A5S4ZN16_9FIRM</name>